<dbReference type="GO" id="GO:0016787">
    <property type="term" value="F:hydrolase activity"/>
    <property type="evidence" value="ECO:0007669"/>
    <property type="project" value="UniProtKB-KW"/>
</dbReference>
<evidence type="ECO:0000259" key="3">
    <source>
        <dbReference type="Pfam" id="PF00135"/>
    </source>
</evidence>
<evidence type="ECO:0000256" key="2">
    <source>
        <dbReference type="ARBA" id="ARBA00022801"/>
    </source>
</evidence>
<evidence type="ECO:0000256" key="1">
    <source>
        <dbReference type="ARBA" id="ARBA00005964"/>
    </source>
</evidence>
<comment type="similarity">
    <text evidence="1">Belongs to the type-B carboxylesterase/lipase family.</text>
</comment>
<dbReference type="OrthoDB" id="408631at2759"/>
<dbReference type="PROSITE" id="PS00941">
    <property type="entry name" value="CARBOXYLESTERASE_B_2"/>
    <property type="match status" value="1"/>
</dbReference>
<feature type="non-terminal residue" evidence="4">
    <location>
        <position position="1"/>
    </location>
</feature>
<dbReference type="InterPro" id="IPR019826">
    <property type="entry name" value="Carboxylesterase_B_AS"/>
</dbReference>
<dbReference type="SUPFAM" id="SSF53474">
    <property type="entry name" value="alpha/beta-Hydrolases"/>
    <property type="match status" value="1"/>
</dbReference>
<organism evidence="4 5">
    <name type="scientific">Diaporthe helianthi</name>
    <dbReference type="NCBI Taxonomy" id="158607"/>
    <lineage>
        <taxon>Eukaryota</taxon>
        <taxon>Fungi</taxon>
        <taxon>Dikarya</taxon>
        <taxon>Ascomycota</taxon>
        <taxon>Pezizomycotina</taxon>
        <taxon>Sordariomycetes</taxon>
        <taxon>Sordariomycetidae</taxon>
        <taxon>Diaporthales</taxon>
        <taxon>Diaporthaceae</taxon>
        <taxon>Diaporthe</taxon>
    </lineage>
</organism>
<proteinExistence type="inferred from homology"/>
<reference evidence="4" key="1">
    <citation type="submission" date="2017-09" db="EMBL/GenBank/DDBJ databases">
        <title>Polyketide synthases of a Diaporthe helianthi virulent isolate.</title>
        <authorList>
            <person name="Baroncelli R."/>
        </authorList>
    </citation>
    <scope>NUCLEOTIDE SEQUENCE [LARGE SCALE GENOMIC DNA]</scope>
    <source>
        <strain evidence="4">7/96</strain>
    </source>
</reference>
<dbReference type="Pfam" id="PF00135">
    <property type="entry name" value="COesterase"/>
    <property type="match status" value="1"/>
</dbReference>
<dbReference type="STRING" id="158607.A0A2P5HGH6"/>
<gene>
    <name evidence="4" type="ORF">DHEL01_v212249</name>
</gene>
<evidence type="ECO:0000313" key="4">
    <source>
        <dbReference type="EMBL" id="POS69357.1"/>
    </source>
</evidence>
<dbReference type="InterPro" id="IPR002018">
    <property type="entry name" value="CarbesteraseB"/>
</dbReference>
<dbReference type="PANTHER" id="PTHR43142:SF3">
    <property type="entry name" value="PUTATIVE (AFU_ORTHOLOGUE AFUA_3G09070)-RELATED"/>
    <property type="match status" value="1"/>
</dbReference>
<feature type="domain" description="Carboxylesterase type B" evidence="3">
    <location>
        <begin position="206"/>
        <end position="673"/>
    </location>
</feature>
<dbReference type="AlphaFoldDB" id="A0A2P5HGH6"/>
<accession>A0A2P5HGH6</accession>
<dbReference type="InterPro" id="IPR029058">
    <property type="entry name" value="AB_hydrolase_fold"/>
</dbReference>
<keyword evidence="2" id="KW-0378">Hydrolase</keyword>
<dbReference type="Gene3D" id="3.40.50.1820">
    <property type="entry name" value="alpha/beta hydrolase"/>
    <property type="match status" value="1"/>
</dbReference>
<dbReference type="PANTHER" id="PTHR43142">
    <property type="entry name" value="CARBOXYLIC ESTER HYDROLASE"/>
    <property type="match status" value="1"/>
</dbReference>
<dbReference type="EMBL" id="MAVT02002378">
    <property type="protein sequence ID" value="POS69357.1"/>
    <property type="molecule type" value="Genomic_DNA"/>
</dbReference>
<dbReference type="PROSITE" id="PS00122">
    <property type="entry name" value="CARBOXYLESTERASE_B_1"/>
    <property type="match status" value="1"/>
</dbReference>
<protein>
    <submittedName>
        <fullName evidence="4">Crystal protein</fullName>
    </submittedName>
</protein>
<dbReference type="Proteomes" id="UP000094444">
    <property type="component" value="Unassembled WGS sequence"/>
</dbReference>
<evidence type="ECO:0000313" key="5">
    <source>
        <dbReference type="Proteomes" id="UP000094444"/>
    </source>
</evidence>
<name>A0A2P5HGH6_DIAHE</name>
<keyword evidence="5" id="KW-1185">Reference proteome</keyword>
<comment type="caution">
    <text evidence="4">The sequence shown here is derived from an EMBL/GenBank/DDBJ whole genome shotgun (WGS) entry which is preliminary data.</text>
</comment>
<dbReference type="InterPro" id="IPR019819">
    <property type="entry name" value="Carboxylesterase_B_CS"/>
</dbReference>
<sequence>YEFDVNTTWPDVSAIPVLVAVASPSCPEVILDKMAQVYSLLGALTLLAPLVVSTPSPASLDSDLTVLLDNNLQGANSPTADSGVIVLSPKSYEDAVASCQALSEDLWSPELLGSASIQPNLDYLVYEGKVAEDSIFWVAAGSNQTRALSASGKATTAQSDQELSVLCTQSAPFASSASTDTSTEWQVSVYSNNENLVGFRDRTSFRFYGIRYAPQPERFTYSVPYAGSNGSVSATSFGSECAQQGSNGTEDCLFLNIWTPYLPAEDSKSDKSALKPVMFWIHGGALIGGTGNDNTFDGGSAASRGDVVVVTINYRLSTLGYLALDDGVTNGNFGLGDQINALDWVKAHIQDFGGDADRITILGQSAGAGSVRAMMASPEAEGKFAGAIQMSNLGSTNLRETYSHFYPIEEAVKVIANPILDATNCTEAESQADCLRAVPASTLLSLSTTAPFFVVDGTYLTTENLTLTGPEAPYKLMIGYMREDAGPFLQFPTTTNETEYLQSSGYNISQPTLDELFPLPNGTNQTLNVYNVAARVGTDAMFRCDAEATAAAGLGSGRYSSIYMYEFERSYQLKDYPGTDVCQPPVTASHPNGDPSLPYLRCHSGELYLVFGNVAFQGLPERDGDDLAFEQLTLDSLTSFVRTYDPNPERGFLEARRYTNTSGELERAGPWRPATKGDLTLRALTWEPYQDGFRELQQCEAVGLPLTYWG</sequence>
<dbReference type="InParanoid" id="A0A2P5HGH6"/>